<gene>
    <name evidence="2" type="ORF">DPX16_15640</name>
</gene>
<dbReference type="AlphaFoldDB" id="A0A3N0YT12"/>
<keyword evidence="3" id="KW-1185">Reference proteome</keyword>
<organism evidence="2 3">
    <name type="scientific">Anabarilius grahami</name>
    <name type="common">Kanglang fish</name>
    <name type="synonym">Barilius grahami</name>
    <dbReference type="NCBI Taxonomy" id="495550"/>
    <lineage>
        <taxon>Eukaryota</taxon>
        <taxon>Metazoa</taxon>
        <taxon>Chordata</taxon>
        <taxon>Craniata</taxon>
        <taxon>Vertebrata</taxon>
        <taxon>Euteleostomi</taxon>
        <taxon>Actinopterygii</taxon>
        <taxon>Neopterygii</taxon>
        <taxon>Teleostei</taxon>
        <taxon>Ostariophysi</taxon>
        <taxon>Cypriniformes</taxon>
        <taxon>Xenocyprididae</taxon>
        <taxon>Xenocypridinae</taxon>
        <taxon>Xenocypridinae incertae sedis</taxon>
        <taxon>Anabarilius</taxon>
    </lineage>
</organism>
<dbReference type="Proteomes" id="UP000281406">
    <property type="component" value="Unassembled WGS sequence"/>
</dbReference>
<evidence type="ECO:0000313" key="3">
    <source>
        <dbReference type="Proteomes" id="UP000281406"/>
    </source>
</evidence>
<feature type="region of interest" description="Disordered" evidence="1">
    <location>
        <begin position="148"/>
        <end position="194"/>
    </location>
</feature>
<name>A0A3N0YT12_ANAGA</name>
<proteinExistence type="predicted"/>
<comment type="caution">
    <text evidence="2">The sequence shown here is derived from an EMBL/GenBank/DDBJ whole genome shotgun (WGS) entry which is preliminary data.</text>
</comment>
<reference evidence="2 3" key="1">
    <citation type="submission" date="2018-10" db="EMBL/GenBank/DDBJ databases">
        <title>Genome assembly for a Yunnan-Guizhou Plateau 3E fish, Anabarilius grahami (Regan), and its evolutionary and genetic applications.</title>
        <authorList>
            <person name="Jiang W."/>
        </authorList>
    </citation>
    <scope>NUCLEOTIDE SEQUENCE [LARGE SCALE GENOMIC DNA]</scope>
    <source>
        <strain evidence="2">AG-KIZ</strain>
        <tissue evidence="2">Muscle</tissue>
    </source>
</reference>
<sequence>MDPAAALLCLVQRDRSLESHTLDFLELACQTHFPNRSLCVFYHSSLSERSWARLPGSGPRKDFAAFVEWVLASNNSPFIIGPAEENFATSPTPLINQPPPASDATEMLLEPTAYCSDHVREPATPVVAEGVIVELEGWEESPAHTTTAVNTPTVFCPPAPSHTEGPLSPPQASVPPNPPRTVDTPVPPWLLPPSAPPDTIGHMVSPGSLVFPASTW</sequence>
<protein>
    <submittedName>
        <fullName evidence="2">Uncharacterized protein</fullName>
    </submittedName>
</protein>
<feature type="compositionally biased region" description="Pro residues" evidence="1">
    <location>
        <begin position="167"/>
        <end position="194"/>
    </location>
</feature>
<dbReference type="EMBL" id="RJVU01026577">
    <property type="protein sequence ID" value="ROL49314.1"/>
    <property type="molecule type" value="Genomic_DNA"/>
</dbReference>
<dbReference type="OrthoDB" id="8964191at2759"/>
<evidence type="ECO:0000313" key="2">
    <source>
        <dbReference type="EMBL" id="ROL49314.1"/>
    </source>
</evidence>
<accession>A0A3N0YT12</accession>
<evidence type="ECO:0000256" key="1">
    <source>
        <dbReference type="SAM" id="MobiDB-lite"/>
    </source>
</evidence>